<feature type="transmembrane region" description="Helical" evidence="6">
    <location>
        <begin position="284"/>
        <end position="302"/>
    </location>
</feature>
<evidence type="ECO:0000256" key="3">
    <source>
        <dbReference type="ARBA" id="ARBA00022989"/>
    </source>
</evidence>
<dbReference type="AlphaFoldDB" id="A0A6J3KDK4"/>
<feature type="domain" description="GPR180-like N-terminal" evidence="9">
    <location>
        <begin position="25"/>
        <end position="151"/>
    </location>
</feature>
<evidence type="ECO:0000256" key="2">
    <source>
        <dbReference type="ARBA" id="ARBA00022692"/>
    </source>
</evidence>
<keyword evidence="7" id="KW-0732">Signal</keyword>
<feature type="transmembrane region" description="Helical" evidence="6">
    <location>
        <begin position="257"/>
        <end position="277"/>
    </location>
</feature>
<keyword evidence="10" id="KW-1185">Reference proteome</keyword>
<dbReference type="Pfam" id="PF10192">
    <property type="entry name" value="GPR180-TMEM145_TM"/>
    <property type="match status" value="1"/>
</dbReference>
<accession>A0A6J3KDK4</accession>
<feature type="transmembrane region" description="Helical" evidence="6">
    <location>
        <begin position="385"/>
        <end position="405"/>
    </location>
</feature>
<evidence type="ECO:0000313" key="10">
    <source>
        <dbReference type="Proteomes" id="UP000504631"/>
    </source>
</evidence>
<organism evidence="10 11">
    <name type="scientific">Bombus vosnesenskii</name>
    <dbReference type="NCBI Taxonomy" id="207650"/>
    <lineage>
        <taxon>Eukaryota</taxon>
        <taxon>Metazoa</taxon>
        <taxon>Ecdysozoa</taxon>
        <taxon>Arthropoda</taxon>
        <taxon>Hexapoda</taxon>
        <taxon>Insecta</taxon>
        <taxon>Pterygota</taxon>
        <taxon>Neoptera</taxon>
        <taxon>Endopterygota</taxon>
        <taxon>Hymenoptera</taxon>
        <taxon>Apocrita</taxon>
        <taxon>Aculeata</taxon>
        <taxon>Apoidea</taxon>
        <taxon>Anthophila</taxon>
        <taxon>Apidae</taxon>
        <taxon>Bombus</taxon>
        <taxon>Pyrobombus</taxon>
    </lineage>
</organism>
<feature type="transmembrane region" description="Helical" evidence="6">
    <location>
        <begin position="352"/>
        <end position="379"/>
    </location>
</feature>
<dbReference type="RefSeq" id="XP_033350911.1">
    <property type="nucleotide sequence ID" value="XM_033495020.1"/>
</dbReference>
<evidence type="ECO:0000256" key="6">
    <source>
        <dbReference type="SAM" id="Phobius"/>
    </source>
</evidence>
<comment type="subcellular location">
    <subcellularLocation>
        <location evidence="1">Membrane</location>
        <topology evidence="1">Multi-pass membrane protein</topology>
    </subcellularLocation>
</comment>
<keyword evidence="4 6" id="KW-0472">Membrane</keyword>
<dbReference type="KEGG" id="bvk:117234111"/>
<dbReference type="GO" id="GO:0019236">
    <property type="term" value="P:response to pheromone"/>
    <property type="evidence" value="ECO:0007669"/>
    <property type="project" value="InterPro"/>
</dbReference>
<gene>
    <name evidence="11 12" type="primary">LOC117234111</name>
</gene>
<sequence>MFNILSFFFMLFNFLLTYSEAKILQGHLVTRENWAFLARFCFLTQQGTFRYEFELGGKEQDLKILLYYDAPDQWPSVYPSNKTCIEKEAILWDGIGQIVPLSTLTSEQSGCVEEEETVRCSSHRRFRSSRPRWWFIALADCSSKTGLNVSYWISLTNAPHGHFWKEHFSADEFYILPELITIACIYMVLVILSFYIAIQLRARRLLHVSYKIFIASLLCQLVGILFEIYSYINLGLRGIPTENAYLLGQLLEACSDILYTVLMLLLALGFTVTKSVLTARQTRWLICFICLISFCQFSLYIYQSDVFDPGLVLYIYESPPGYGLIILKLIAWIIFSLRCFKTVRKMSTKLHFYGSLFSLGSAWFLCHPLTVLCITLLVDEWVRESVAKGCLLWTIFMGHIMFLYITRPSMANKRFPFHIRTCQVMPVGGEGQDHSYEPHVRTTSSAFTISHLTPSTLQY</sequence>
<dbReference type="GeneID" id="117234111"/>
<evidence type="ECO:0000256" key="5">
    <source>
        <dbReference type="ARBA" id="ARBA00023180"/>
    </source>
</evidence>
<protein>
    <submittedName>
        <fullName evidence="11 12">Transmembrane protein 145-like</fullName>
    </submittedName>
</protein>
<dbReference type="InterPro" id="IPR019336">
    <property type="entry name" value="GPR180/TMEM145_TM"/>
</dbReference>
<evidence type="ECO:0000313" key="12">
    <source>
        <dbReference type="RefSeq" id="XP_033350911.1"/>
    </source>
</evidence>
<dbReference type="InterPro" id="IPR053880">
    <property type="entry name" value="GPR180-like_N"/>
</dbReference>
<feature type="transmembrane region" description="Helical" evidence="6">
    <location>
        <begin position="322"/>
        <end position="340"/>
    </location>
</feature>
<feature type="transmembrane region" description="Helical" evidence="6">
    <location>
        <begin position="210"/>
        <end position="232"/>
    </location>
</feature>
<dbReference type="PANTHER" id="PTHR23252">
    <property type="entry name" value="INTIMAL THICKNESS RECEPTOR-RELATED"/>
    <property type="match status" value="1"/>
</dbReference>
<evidence type="ECO:0000259" key="9">
    <source>
        <dbReference type="Pfam" id="PF21892"/>
    </source>
</evidence>
<evidence type="ECO:0000256" key="1">
    <source>
        <dbReference type="ARBA" id="ARBA00004141"/>
    </source>
</evidence>
<dbReference type="GO" id="GO:0016020">
    <property type="term" value="C:membrane"/>
    <property type="evidence" value="ECO:0007669"/>
    <property type="project" value="UniProtKB-SubCell"/>
</dbReference>
<feature type="chain" id="PRO_5044643850" evidence="7">
    <location>
        <begin position="22"/>
        <end position="459"/>
    </location>
</feature>
<feature type="transmembrane region" description="Helical" evidence="6">
    <location>
        <begin position="179"/>
        <end position="198"/>
    </location>
</feature>
<dbReference type="RefSeq" id="XP_033350910.1">
    <property type="nucleotide sequence ID" value="XM_033495019.1"/>
</dbReference>
<evidence type="ECO:0000259" key="8">
    <source>
        <dbReference type="Pfam" id="PF10192"/>
    </source>
</evidence>
<evidence type="ECO:0000256" key="7">
    <source>
        <dbReference type="SAM" id="SignalP"/>
    </source>
</evidence>
<name>A0A6J3KDK4_9HYME</name>
<keyword evidence="5" id="KW-0325">Glycoprotein</keyword>
<proteinExistence type="predicted"/>
<reference evidence="11 12" key="1">
    <citation type="submission" date="2025-04" db="UniProtKB">
        <authorList>
            <consortium name="RefSeq"/>
        </authorList>
    </citation>
    <scope>IDENTIFICATION</scope>
    <source>
        <tissue evidence="11 12">Muscle</tissue>
    </source>
</reference>
<dbReference type="Pfam" id="PF21892">
    <property type="entry name" value="TMEM145_N"/>
    <property type="match status" value="1"/>
</dbReference>
<evidence type="ECO:0000256" key="4">
    <source>
        <dbReference type="ARBA" id="ARBA00023136"/>
    </source>
</evidence>
<keyword evidence="3 6" id="KW-1133">Transmembrane helix</keyword>
<dbReference type="PANTHER" id="PTHR23252:SF24">
    <property type="entry name" value="TRANSMEMBRANE PROTEIN 145"/>
    <property type="match status" value="1"/>
</dbReference>
<evidence type="ECO:0000313" key="11">
    <source>
        <dbReference type="RefSeq" id="XP_033350910.1"/>
    </source>
</evidence>
<dbReference type="InterPro" id="IPR047831">
    <property type="entry name" value="GPR180/TMEM145"/>
</dbReference>
<dbReference type="Proteomes" id="UP000504631">
    <property type="component" value="Unplaced"/>
</dbReference>
<keyword evidence="2 6" id="KW-0812">Transmembrane</keyword>
<dbReference type="GO" id="GO:0007186">
    <property type="term" value="P:G protein-coupled receptor signaling pathway"/>
    <property type="evidence" value="ECO:0007669"/>
    <property type="project" value="InterPro"/>
</dbReference>
<feature type="domain" description="GPR180/TMEM145 transmembrane" evidence="8">
    <location>
        <begin position="183"/>
        <end position="402"/>
    </location>
</feature>
<feature type="signal peptide" evidence="7">
    <location>
        <begin position="1"/>
        <end position="21"/>
    </location>
</feature>